<evidence type="ECO:0000256" key="1">
    <source>
        <dbReference type="SAM" id="MobiDB-lite"/>
    </source>
</evidence>
<name>A0A2R6NKR1_9APHY</name>
<dbReference type="EMBL" id="MLYV02001122">
    <property type="protein sequence ID" value="PSR72969.1"/>
    <property type="molecule type" value="Genomic_DNA"/>
</dbReference>
<dbReference type="InterPro" id="IPR039904">
    <property type="entry name" value="TRANK1"/>
</dbReference>
<accession>A0A2R6NKR1</accession>
<evidence type="ECO:0000313" key="3">
    <source>
        <dbReference type="Proteomes" id="UP000186601"/>
    </source>
</evidence>
<dbReference type="OrthoDB" id="2755216at2759"/>
<reference evidence="2 3" key="1">
    <citation type="submission" date="2018-02" db="EMBL/GenBank/DDBJ databases">
        <title>Genome sequence of the basidiomycete white-rot fungus Phlebia centrifuga.</title>
        <authorList>
            <person name="Granchi Z."/>
            <person name="Peng M."/>
            <person name="de Vries R.P."/>
            <person name="Hilden K."/>
            <person name="Makela M.R."/>
            <person name="Grigoriev I."/>
            <person name="Riley R."/>
        </authorList>
    </citation>
    <scope>NUCLEOTIDE SEQUENCE [LARGE SCALE GENOMIC DNA]</scope>
    <source>
        <strain evidence="2 3">FBCC195</strain>
    </source>
</reference>
<dbReference type="Proteomes" id="UP000186601">
    <property type="component" value="Unassembled WGS sequence"/>
</dbReference>
<sequence length="200" mass="23116">MFIVSHDASVEGFGEWPILISTRADRNIREAKKKDSKLFRIIMKKIRPAEQEIVKHSGSCYVLGRSDTGKTTTMLFKMLGIEISWDLMNDSLEEKIPRPRQVFVTQSRVLAEKVEEYYAKLSKSCAAAQRTAEDSTKMASVSQDREDDGLLDRDEEELWSGKLPMRYSELKEEHFPFFADYLRPIYSQPGFTPSHELWVV</sequence>
<comment type="caution">
    <text evidence="2">The sequence shown here is derived from an EMBL/GenBank/DDBJ whole genome shotgun (WGS) entry which is preliminary data.</text>
</comment>
<proteinExistence type="predicted"/>
<dbReference type="PANTHER" id="PTHR21529:SF4">
    <property type="entry name" value="TPR AND ANKYRIN REPEAT-CONTAINING PROTEIN 1"/>
    <property type="match status" value="1"/>
</dbReference>
<dbReference type="STRING" id="98765.A0A2R6NKR1"/>
<evidence type="ECO:0000313" key="2">
    <source>
        <dbReference type="EMBL" id="PSR72969.1"/>
    </source>
</evidence>
<gene>
    <name evidence="2" type="ORF">PHLCEN_2v11154</name>
</gene>
<dbReference type="AlphaFoldDB" id="A0A2R6NKR1"/>
<protein>
    <submittedName>
        <fullName evidence="2">Uncharacterized protein</fullName>
    </submittedName>
</protein>
<dbReference type="PANTHER" id="PTHR21529">
    <property type="entry name" value="MAMMARY TURMOR VIRUS RECEPTOR HOMOLOG 1, 2 MTVR1, 2"/>
    <property type="match status" value="1"/>
</dbReference>
<feature type="region of interest" description="Disordered" evidence="1">
    <location>
        <begin position="132"/>
        <end position="151"/>
    </location>
</feature>
<keyword evidence="3" id="KW-1185">Reference proteome</keyword>
<organism evidence="2 3">
    <name type="scientific">Hermanssonia centrifuga</name>
    <dbReference type="NCBI Taxonomy" id="98765"/>
    <lineage>
        <taxon>Eukaryota</taxon>
        <taxon>Fungi</taxon>
        <taxon>Dikarya</taxon>
        <taxon>Basidiomycota</taxon>
        <taxon>Agaricomycotina</taxon>
        <taxon>Agaricomycetes</taxon>
        <taxon>Polyporales</taxon>
        <taxon>Meruliaceae</taxon>
        <taxon>Hermanssonia</taxon>
    </lineage>
</organism>